<dbReference type="CDD" id="cd04678">
    <property type="entry name" value="NUDIX_MTH2_Nudt15"/>
    <property type="match status" value="1"/>
</dbReference>
<dbReference type="GO" id="GO:0035539">
    <property type="term" value="F:8-oxo-7,8-dihydrodeoxyguanosine triphosphate pyrophosphatase activity"/>
    <property type="evidence" value="ECO:0007669"/>
    <property type="project" value="TreeGrafter"/>
</dbReference>
<keyword evidence="4" id="KW-1185">Reference proteome</keyword>
<dbReference type="SUPFAM" id="SSF55811">
    <property type="entry name" value="Nudix"/>
    <property type="match status" value="1"/>
</dbReference>
<gene>
    <name evidence="3" type="ORF">B0T21DRAFT_369137</name>
</gene>
<dbReference type="GO" id="GO:0005829">
    <property type="term" value="C:cytosol"/>
    <property type="evidence" value="ECO:0007669"/>
    <property type="project" value="TreeGrafter"/>
</dbReference>
<dbReference type="PANTHER" id="PTHR16099">
    <property type="entry name" value="8-OXO-DGTP DIPHOSPHATES NUDT15"/>
    <property type="match status" value="1"/>
</dbReference>
<dbReference type="InterPro" id="IPR020084">
    <property type="entry name" value="NUDIX_hydrolase_CS"/>
</dbReference>
<feature type="domain" description="Nudix hydrolase" evidence="2">
    <location>
        <begin position="5"/>
        <end position="136"/>
    </location>
</feature>
<dbReference type="AlphaFoldDB" id="A0AA40EA80"/>
<keyword evidence="1 3" id="KW-0378">Hydrolase</keyword>
<dbReference type="InterPro" id="IPR000086">
    <property type="entry name" value="NUDIX_hydrolase_dom"/>
</dbReference>
<protein>
    <submittedName>
        <fullName evidence="3">NUDIX hydrolase domain-like protein</fullName>
    </submittedName>
</protein>
<comment type="caution">
    <text evidence="3">The sequence shown here is derived from an EMBL/GenBank/DDBJ whole genome shotgun (WGS) entry which is preliminary data.</text>
</comment>
<name>A0AA40EA80_9PEZI</name>
<dbReference type="Proteomes" id="UP001172159">
    <property type="component" value="Unassembled WGS sequence"/>
</dbReference>
<sequence length="175" mass="19369">MATPVVRVGIAAVIHDPKTNKMIFGTRKGSHGSGTIQFPGGHLDVGESWFDCAERETLEETGLVVKAKKLLAATNDIFEQEKKHYITLFILCERVDEKEPVVLEPEKCVGWFWNSWSDVKGLMNGDSGASGSGSGSGQQGEQKFFLPITNLLRDHPDIESLMQRRQLMEQGGHVE</sequence>
<dbReference type="InterPro" id="IPR015797">
    <property type="entry name" value="NUDIX_hydrolase-like_dom_sf"/>
</dbReference>
<evidence type="ECO:0000313" key="4">
    <source>
        <dbReference type="Proteomes" id="UP001172159"/>
    </source>
</evidence>
<dbReference type="PROSITE" id="PS51462">
    <property type="entry name" value="NUDIX"/>
    <property type="match status" value="1"/>
</dbReference>
<reference evidence="3" key="1">
    <citation type="submission" date="2023-06" db="EMBL/GenBank/DDBJ databases">
        <title>Genome-scale phylogeny and comparative genomics of the fungal order Sordariales.</title>
        <authorList>
            <consortium name="Lawrence Berkeley National Laboratory"/>
            <person name="Hensen N."/>
            <person name="Bonometti L."/>
            <person name="Westerberg I."/>
            <person name="Brannstrom I.O."/>
            <person name="Guillou S."/>
            <person name="Cros-Aarteil S."/>
            <person name="Calhoun S."/>
            <person name="Haridas S."/>
            <person name="Kuo A."/>
            <person name="Mondo S."/>
            <person name="Pangilinan J."/>
            <person name="Riley R."/>
            <person name="Labutti K."/>
            <person name="Andreopoulos B."/>
            <person name="Lipzen A."/>
            <person name="Chen C."/>
            <person name="Yanf M."/>
            <person name="Daum C."/>
            <person name="Ng V."/>
            <person name="Clum A."/>
            <person name="Steindorff A."/>
            <person name="Ohm R."/>
            <person name="Martin F."/>
            <person name="Silar P."/>
            <person name="Natvig D."/>
            <person name="Lalanne C."/>
            <person name="Gautier V."/>
            <person name="Ament-Velasquez S.L."/>
            <person name="Kruys A."/>
            <person name="Hutchinson M.I."/>
            <person name="Powell A.J."/>
            <person name="Barry K."/>
            <person name="Miller A.N."/>
            <person name="Grigoriev I.V."/>
            <person name="Debuchy R."/>
            <person name="Gladieux P."/>
            <person name="Thoren M.H."/>
            <person name="Johannesson H."/>
        </authorList>
    </citation>
    <scope>NUCLEOTIDE SEQUENCE</scope>
    <source>
        <strain evidence="3">CBS 540.89</strain>
    </source>
</reference>
<evidence type="ECO:0000259" key="2">
    <source>
        <dbReference type="PROSITE" id="PS51462"/>
    </source>
</evidence>
<evidence type="ECO:0000256" key="1">
    <source>
        <dbReference type="ARBA" id="ARBA00022801"/>
    </source>
</evidence>
<dbReference type="EMBL" id="JAUKTV010000008">
    <property type="protein sequence ID" value="KAK0732530.1"/>
    <property type="molecule type" value="Genomic_DNA"/>
</dbReference>
<accession>A0AA40EA80</accession>
<dbReference type="GO" id="GO:0006203">
    <property type="term" value="P:dGTP catabolic process"/>
    <property type="evidence" value="ECO:0007669"/>
    <property type="project" value="TreeGrafter"/>
</dbReference>
<dbReference type="FunFam" id="3.90.79.10:FF:000060">
    <property type="entry name" value="Nudix hydrolase 1"/>
    <property type="match status" value="1"/>
</dbReference>
<organism evidence="3 4">
    <name type="scientific">Apiosordaria backusii</name>
    <dbReference type="NCBI Taxonomy" id="314023"/>
    <lineage>
        <taxon>Eukaryota</taxon>
        <taxon>Fungi</taxon>
        <taxon>Dikarya</taxon>
        <taxon>Ascomycota</taxon>
        <taxon>Pezizomycotina</taxon>
        <taxon>Sordariomycetes</taxon>
        <taxon>Sordariomycetidae</taxon>
        <taxon>Sordariales</taxon>
        <taxon>Lasiosphaeriaceae</taxon>
        <taxon>Apiosordaria</taxon>
    </lineage>
</organism>
<evidence type="ECO:0000313" key="3">
    <source>
        <dbReference type="EMBL" id="KAK0732530.1"/>
    </source>
</evidence>
<dbReference type="Pfam" id="PF00293">
    <property type="entry name" value="NUDIX"/>
    <property type="match status" value="1"/>
</dbReference>
<dbReference type="Gene3D" id="3.90.79.10">
    <property type="entry name" value="Nucleoside Triphosphate Pyrophosphohydrolase"/>
    <property type="match status" value="1"/>
</dbReference>
<dbReference type="PANTHER" id="PTHR16099:SF5">
    <property type="entry name" value="NUCLEOTIDE TRIPHOSPHATE DIPHOSPHATASE NUDT15"/>
    <property type="match status" value="1"/>
</dbReference>
<proteinExistence type="predicted"/>
<dbReference type="PROSITE" id="PS00893">
    <property type="entry name" value="NUDIX_BOX"/>
    <property type="match status" value="1"/>
</dbReference>